<reference evidence="3" key="2">
    <citation type="submission" date="2020-09" db="EMBL/GenBank/DDBJ databases">
        <authorList>
            <person name="Sun Q."/>
            <person name="Ohkuma M."/>
        </authorList>
    </citation>
    <scope>NUCLEOTIDE SEQUENCE</scope>
    <source>
        <strain evidence="3">JCM 17820</strain>
    </source>
</reference>
<keyword evidence="1" id="KW-0472">Membrane</keyword>
<name>A0A830GRL1_9EURY</name>
<dbReference type="PANTHER" id="PTHR48090:SF7">
    <property type="entry name" value="RFBJ PROTEIN"/>
    <property type="match status" value="1"/>
</dbReference>
<dbReference type="InterPro" id="IPR001173">
    <property type="entry name" value="Glyco_trans_2-like"/>
</dbReference>
<sequence>MEHDSAHTQLDDVSVTKTVADVDGGRRFVSLAVETHGPDAVAVSISDPVPATETLTGRDRRAGDGTFSGGRLAIEGAVEPGESATVGYLVEGPGESVVSNPTVDEVVPLSGDDESLATPTVRWVSADGDTTVLDVTTASVPGRTEASLPLVSIPDDTTADATDAARDVAIGLVLSPTNGDAAIRTVLRASRRGHPVLVTYSGLDEGAEPLDTLASLGAIVLSPPSRRSSQAELNRLLSRTARERGSPGIILQTRDCPRIDYDRTSAAFERADYEVVAIPEQWSVARDTPTVVVGIPAYNAADSIADVVDRAAAFADEVVVVDDGSRDATADRAREAGATVVAHDWNQGYGGALKTLFREAADRDAAHLVVVDADGQHDPADIPILVETQDRADADIVIGSRYVGDRQSKIPFVRSLGLAVINDLTNLSLGKLRPSGWVRDTQSGYRAYNRRALRSLAGDQTLGNNMGASTDILYHAHRNRLSVAEVGTTISYDVENSSTQGSLSHGLDLVRNIVWTVEYGRPLLIVGIPGTITTLLGVSVVLLLLVQYVETGALYPVQLGTAIMFAIGGTLLCVTALMMHVLNGHPTMKRLGQ</sequence>
<feature type="transmembrane region" description="Helical" evidence="1">
    <location>
        <begin position="561"/>
        <end position="582"/>
    </location>
</feature>
<dbReference type="PANTHER" id="PTHR48090">
    <property type="entry name" value="UNDECAPRENYL-PHOSPHATE 4-DEOXY-4-FORMAMIDO-L-ARABINOSE TRANSFERASE-RELATED"/>
    <property type="match status" value="1"/>
</dbReference>
<dbReference type="Proteomes" id="UP000605784">
    <property type="component" value="Unassembled WGS sequence"/>
</dbReference>
<dbReference type="CDD" id="cd04179">
    <property type="entry name" value="DPM_DPG-synthase_like"/>
    <property type="match status" value="1"/>
</dbReference>
<keyword evidence="1" id="KW-0812">Transmembrane</keyword>
<dbReference type="EMBL" id="BMOU01000006">
    <property type="protein sequence ID" value="GGO00947.1"/>
    <property type="molecule type" value="Genomic_DNA"/>
</dbReference>
<dbReference type="SUPFAM" id="SSF53448">
    <property type="entry name" value="Nucleotide-diphospho-sugar transferases"/>
    <property type="match status" value="1"/>
</dbReference>
<keyword evidence="1" id="KW-1133">Transmembrane helix</keyword>
<dbReference type="Gene3D" id="3.90.550.10">
    <property type="entry name" value="Spore Coat Polysaccharide Biosynthesis Protein SpsA, Chain A"/>
    <property type="match status" value="1"/>
</dbReference>
<dbReference type="InterPro" id="IPR029044">
    <property type="entry name" value="Nucleotide-diphossugar_trans"/>
</dbReference>
<keyword evidence="4" id="KW-1185">Reference proteome</keyword>
<feature type="domain" description="Glycosyltransferase 2-like" evidence="2">
    <location>
        <begin position="293"/>
        <end position="454"/>
    </location>
</feature>
<evidence type="ECO:0000259" key="2">
    <source>
        <dbReference type="Pfam" id="PF00535"/>
    </source>
</evidence>
<dbReference type="Pfam" id="PF00535">
    <property type="entry name" value="Glycos_transf_2"/>
    <property type="match status" value="1"/>
</dbReference>
<dbReference type="AlphaFoldDB" id="A0A830GRL1"/>
<comment type="caution">
    <text evidence="3">The sequence shown here is derived from an EMBL/GenBank/DDBJ whole genome shotgun (WGS) entry which is preliminary data.</text>
</comment>
<protein>
    <recommendedName>
        <fullName evidence="2">Glycosyltransferase 2-like domain-containing protein</fullName>
    </recommendedName>
</protein>
<gene>
    <name evidence="3" type="ORF">GCM10009030_34130</name>
</gene>
<evidence type="ECO:0000313" key="4">
    <source>
        <dbReference type="Proteomes" id="UP000605784"/>
    </source>
</evidence>
<dbReference type="InterPro" id="IPR050256">
    <property type="entry name" value="Glycosyltransferase_2"/>
</dbReference>
<reference evidence="3" key="1">
    <citation type="journal article" date="2014" name="Int. J. Syst. Evol. Microbiol.">
        <title>Complete genome sequence of Corynebacterium casei LMG S-19264T (=DSM 44701T), isolated from a smear-ripened cheese.</title>
        <authorList>
            <consortium name="US DOE Joint Genome Institute (JGI-PGF)"/>
            <person name="Walter F."/>
            <person name="Albersmeier A."/>
            <person name="Kalinowski J."/>
            <person name="Ruckert C."/>
        </authorList>
    </citation>
    <scope>NUCLEOTIDE SEQUENCE</scope>
    <source>
        <strain evidence="3">JCM 17820</strain>
    </source>
</reference>
<evidence type="ECO:0000313" key="3">
    <source>
        <dbReference type="EMBL" id="GGO00947.1"/>
    </source>
</evidence>
<accession>A0A830GRL1</accession>
<feature type="transmembrane region" description="Helical" evidence="1">
    <location>
        <begin position="523"/>
        <end position="549"/>
    </location>
</feature>
<proteinExistence type="predicted"/>
<dbReference type="RefSeq" id="WP_189000969.1">
    <property type="nucleotide sequence ID" value="NZ_BMOU01000006.1"/>
</dbReference>
<organism evidence="3 4">
    <name type="scientific">Haloarcula pellucida</name>
    <dbReference type="NCBI Taxonomy" id="1427151"/>
    <lineage>
        <taxon>Archaea</taxon>
        <taxon>Methanobacteriati</taxon>
        <taxon>Methanobacteriota</taxon>
        <taxon>Stenosarchaea group</taxon>
        <taxon>Halobacteria</taxon>
        <taxon>Halobacteriales</taxon>
        <taxon>Haloarculaceae</taxon>
        <taxon>Haloarcula</taxon>
    </lineage>
</organism>
<evidence type="ECO:0000256" key="1">
    <source>
        <dbReference type="SAM" id="Phobius"/>
    </source>
</evidence>